<dbReference type="PANTHER" id="PTHR13710:SF105">
    <property type="entry name" value="ATP-DEPENDENT DNA HELICASE Q1"/>
    <property type="match status" value="1"/>
</dbReference>
<keyword evidence="9" id="KW-0862">Zinc</keyword>
<dbReference type="SMART" id="SM00487">
    <property type="entry name" value="DEXDc"/>
    <property type="match status" value="1"/>
</dbReference>
<dbReference type="InterPro" id="IPR032284">
    <property type="entry name" value="RecQ_Zn-bd"/>
</dbReference>
<evidence type="ECO:0000256" key="10">
    <source>
        <dbReference type="ARBA" id="ARBA00022840"/>
    </source>
</evidence>
<dbReference type="SMART" id="SM00490">
    <property type="entry name" value="HELICc"/>
    <property type="match status" value="1"/>
</dbReference>
<reference evidence="22" key="1">
    <citation type="journal article" date="2019" name="Int. J. Syst. Evol. Microbiol.">
        <title>The Global Catalogue of Microorganisms (GCM) 10K type strain sequencing project: providing services to taxonomists for standard genome sequencing and annotation.</title>
        <authorList>
            <consortium name="The Broad Institute Genomics Platform"/>
            <consortium name="The Broad Institute Genome Sequencing Center for Infectious Disease"/>
            <person name="Wu L."/>
            <person name="Ma J."/>
        </authorList>
    </citation>
    <scope>NUCLEOTIDE SEQUENCE [LARGE SCALE GENOMIC DNA]</scope>
    <source>
        <strain evidence="22">CGMCC 1.18578</strain>
    </source>
</reference>
<sequence>MSLNLNFEGALQALRTYFGYDAFREGQRKLIEALLQGRDVLGIMPTGAGKSICYQIPAVLLPGVTLVVSPLISLMKDQVDALNETGIPAAYINSSLSLAETNERMRQVAAGRFKLLYVAPERLESEHFRALVRQLEIPLIAVDEAHCVSQWGHDFRPSYMTIVRLLRDIESRPIMAAFTATATDVVKDDIVDRLKLSEPVRVTTGYARDNLTLSVVRGADKRQYISHFLRERAGQAGIIYASTRREVDGTHAWLNGLGISAGKYHAGLPEEDRARTQDAFQRDDVQVIVATNAFGMGIDKSNVRFVIHHNMPKNLEAYYQEAGRAGRDGEPGDCVLLFSPQDVVTQKFFIEQSEADEERKRNDYRLLNEMVQYAHTGECLQLTIVRYFGEENGEPCGRCANCTDDREMVDATDEAKLVFGCIHKLSQRFGVTMVAKVLRGAKDAKLQQFGFDRLAYYGKMSGQTEKAIVQLIQSLIGDGYLRLTDSQYPVVQFTERVRDVIEQGERVYRRVERELPPELARGGSSGRSRGSRSSGGGSARGYSEDPALFDALRQLRKRIADGERLPPFVIFHDAVLQEMCRVKPRTESEMRGVKGIGEAKLAKYGQAFLEVIRAHI</sequence>
<evidence type="ECO:0000256" key="11">
    <source>
        <dbReference type="ARBA" id="ARBA00023125"/>
    </source>
</evidence>
<evidence type="ECO:0000256" key="5">
    <source>
        <dbReference type="ARBA" id="ARBA00022741"/>
    </source>
</evidence>
<keyword evidence="14" id="KW-0413">Isomerase</keyword>
<evidence type="ECO:0000256" key="6">
    <source>
        <dbReference type="ARBA" id="ARBA00022763"/>
    </source>
</evidence>
<dbReference type="Pfam" id="PF16124">
    <property type="entry name" value="RecQ_Zn_bind"/>
    <property type="match status" value="1"/>
</dbReference>
<evidence type="ECO:0000256" key="4">
    <source>
        <dbReference type="ARBA" id="ARBA00022723"/>
    </source>
</evidence>
<dbReference type="InterPro" id="IPR036388">
    <property type="entry name" value="WH-like_DNA-bd_sf"/>
</dbReference>
<keyword evidence="11" id="KW-0238">DNA-binding</keyword>
<keyword evidence="7" id="KW-0378">Hydrolase</keyword>
<evidence type="ECO:0000313" key="21">
    <source>
        <dbReference type="EMBL" id="MFC5530160.1"/>
    </source>
</evidence>
<keyword evidence="22" id="KW-1185">Reference proteome</keyword>
<dbReference type="InterPro" id="IPR027417">
    <property type="entry name" value="P-loop_NTPase"/>
</dbReference>
<evidence type="ECO:0000259" key="19">
    <source>
        <dbReference type="PROSITE" id="PS51192"/>
    </source>
</evidence>
<dbReference type="EMBL" id="JBHSNC010000036">
    <property type="protein sequence ID" value="MFC5530160.1"/>
    <property type="molecule type" value="Genomic_DNA"/>
</dbReference>
<evidence type="ECO:0000256" key="2">
    <source>
        <dbReference type="ARBA" id="ARBA00001947"/>
    </source>
</evidence>
<dbReference type="InterPro" id="IPR018982">
    <property type="entry name" value="RQC_domain"/>
</dbReference>
<evidence type="ECO:0000256" key="8">
    <source>
        <dbReference type="ARBA" id="ARBA00022806"/>
    </source>
</evidence>
<comment type="cofactor">
    <cofactor evidence="2">
        <name>Zn(2+)</name>
        <dbReference type="ChEBI" id="CHEBI:29105"/>
    </cofactor>
</comment>
<dbReference type="SUPFAM" id="SSF46785">
    <property type="entry name" value="Winged helix' DNA-binding domain"/>
    <property type="match status" value="1"/>
</dbReference>
<dbReference type="Gene3D" id="1.10.10.10">
    <property type="entry name" value="Winged helix-like DNA-binding domain superfamily/Winged helix DNA-binding domain"/>
    <property type="match status" value="1"/>
</dbReference>
<gene>
    <name evidence="21" type="primary">recQ</name>
    <name evidence="21" type="ORF">ACFPQ4_12050</name>
</gene>
<evidence type="ECO:0000259" key="18">
    <source>
        <dbReference type="PROSITE" id="PS50967"/>
    </source>
</evidence>
<organism evidence="21 22">
    <name type="scientific">Cohnella yongneupensis</name>
    <dbReference type="NCBI Taxonomy" id="425006"/>
    <lineage>
        <taxon>Bacteria</taxon>
        <taxon>Bacillati</taxon>
        <taxon>Bacillota</taxon>
        <taxon>Bacilli</taxon>
        <taxon>Bacillales</taxon>
        <taxon>Paenibacillaceae</taxon>
        <taxon>Cohnella</taxon>
    </lineage>
</organism>
<proteinExistence type="inferred from homology"/>
<dbReference type="CDD" id="cd17920">
    <property type="entry name" value="DEXHc_RecQ"/>
    <property type="match status" value="1"/>
</dbReference>
<comment type="similarity">
    <text evidence="3">Belongs to the helicase family. RecQ subfamily.</text>
</comment>
<dbReference type="InterPro" id="IPR014001">
    <property type="entry name" value="Helicase_ATP-bd"/>
</dbReference>
<evidence type="ECO:0000256" key="1">
    <source>
        <dbReference type="ARBA" id="ARBA00001946"/>
    </source>
</evidence>
<dbReference type="NCBIfam" id="TIGR01389">
    <property type="entry name" value="recQ"/>
    <property type="match status" value="1"/>
</dbReference>
<comment type="caution">
    <text evidence="21">The sequence shown here is derived from an EMBL/GenBank/DDBJ whole genome shotgun (WGS) entry which is preliminary data.</text>
</comment>
<dbReference type="InterPro" id="IPR010997">
    <property type="entry name" value="HRDC-like_sf"/>
</dbReference>
<dbReference type="NCBIfam" id="TIGR00614">
    <property type="entry name" value="recQ_fam"/>
    <property type="match status" value="1"/>
</dbReference>
<evidence type="ECO:0000256" key="17">
    <source>
        <dbReference type="SAM" id="MobiDB-lite"/>
    </source>
</evidence>
<evidence type="ECO:0000256" key="12">
    <source>
        <dbReference type="ARBA" id="ARBA00023172"/>
    </source>
</evidence>
<accession>A0ABW0QZE6</accession>
<dbReference type="Gene3D" id="1.10.150.80">
    <property type="entry name" value="HRDC domain"/>
    <property type="match status" value="1"/>
</dbReference>
<keyword evidence="4" id="KW-0479">Metal-binding</keyword>
<dbReference type="SUPFAM" id="SSF47819">
    <property type="entry name" value="HRDC-like"/>
    <property type="match status" value="1"/>
</dbReference>
<evidence type="ECO:0000256" key="7">
    <source>
        <dbReference type="ARBA" id="ARBA00022801"/>
    </source>
</evidence>
<dbReference type="Gene3D" id="3.40.50.300">
    <property type="entry name" value="P-loop containing nucleotide triphosphate hydrolases"/>
    <property type="match status" value="2"/>
</dbReference>
<evidence type="ECO:0000256" key="9">
    <source>
        <dbReference type="ARBA" id="ARBA00022833"/>
    </source>
</evidence>
<dbReference type="CDD" id="cd18794">
    <property type="entry name" value="SF2_C_RecQ"/>
    <property type="match status" value="1"/>
</dbReference>
<keyword evidence="13" id="KW-0234">DNA repair</keyword>
<evidence type="ECO:0000256" key="13">
    <source>
        <dbReference type="ARBA" id="ARBA00023204"/>
    </source>
</evidence>
<dbReference type="Pfam" id="PF00271">
    <property type="entry name" value="Helicase_C"/>
    <property type="match status" value="1"/>
</dbReference>
<dbReference type="InterPro" id="IPR001650">
    <property type="entry name" value="Helicase_C-like"/>
</dbReference>
<keyword evidence="8 21" id="KW-0347">Helicase</keyword>
<keyword evidence="6" id="KW-0227">DNA damage</keyword>
<evidence type="ECO:0000256" key="15">
    <source>
        <dbReference type="ARBA" id="ARBA00034617"/>
    </source>
</evidence>
<evidence type="ECO:0000256" key="14">
    <source>
        <dbReference type="ARBA" id="ARBA00023235"/>
    </source>
</evidence>
<dbReference type="InterPro" id="IPR006293">
    <property type="entry name" value="DNA_helicase_ATP-dep_RecQ_bac"/>
</dbReference>
<dbReference type="EC" id="5.6.2.4" evidence="16"/>
<dbReference type="Proteomes" id="UP001596108">
    <property type="component" value="Unassembled WGS sequence"/>
</dbReference>
<feature type="domain" description="Helicase C-terminal" evidence="20">
    <location>
        <begin position="220"/>
        <end position="371"/>
    </location>
</feature>
<dbReference type="Pfam" id="PF00270">
    <property type="entry name" value="DEAD"/>
    <property type="match status" value="1"/>
</dbReference>
<comment type="catalytic activity">
    <reaction evidence="15">
        <text>Couples ATP hydrolysis with the unwinding of duplex DNA by translocating in the 3'-5' direction.</text>
        <dbReference type="EC" id="5.6.2.4"/>
    </reaction>
</comment>
<dbReference type="RefSeq" id="WP_378112097.1">
    <property type="nucleotide sequence ID" value="NZ_JBHSNC010000036.1"/>
</dbReference>
<evidence type="ECO:0000256" key="16">
    <source>
        <dbReference type="NCBIfam" id="TIGR01389"/>
    </source>
</evidence>
<evidence type="ECO:0000313" key="22">
    <source>
        <dbReference type="Proteomes" id="UP001596108"/>
    </source>
</evidence>
<dbReference type="InterPro" id="IPR011545">
    <property type="entry name" value="DEAD/DEAH_box_helicase_dom"/>
</dbReference>
<feature type="region of interest" description="Disordered" evidence="17">
    <location>
        <begin position="518"/>
        <end position="542"/>
    </location>
</feature>
<dbReference type="InterPro" id="IPR036390">
    <property type="entry name" value="WH_DNA-bd_sf"/>
</dbReference>
<feature type="domain" description="HRDC" evidence="18">
    <location>
        <begin position="542"/>
        <end position="616"/>
    </location>
</feature>
<dbReference type="GO" id="GO:0004386">
    <property type="term" value="F:helicase activity"/>
    <property type="evidence" value="ECO:0007669"/>
    <property type="project" value="UniProtKB-KW"/>
</dbReference>
<dbReference type="SMART" id="SM00341">
    <property type="entry name" value="HRDC"/>
    <property type="match status" value="1"/>
</dbReference>
<dbReference type="PROSITE" id="PS51192">
    <property type="entry name" value="HELICASE_ATP_BIND_1"/>
    <property type="match status" value="1"/>
</dbReference>
<dbReference type="Pfam" id="PF09382">
    <property type="entry name" value="RQC"/>
    <property type="match status" value="1"/>
</dbReference>
<dbReference type="InterPro" id="IPR004589">
    <property type="entry name" value="DNA_helicase_ATP-dep_RecQ"/>
</dbReference>
<dbReference type="PANTHER" id="PTHR13710">
    <property type="entry name" value="DNA HELICASE RECQ FAMILY MEMBER"/>
    <property type="match status" value="1"/>
</dbReference>
<dbReference type="InterPro" id="IPR044876">
    <property type="entry name" value="HRDC_dom_sf"/>
</dbReference>
<keyword evidence="12" id="KW-0233">DNA recombination</keyword>
<feature type="domain" description="Helicase ATP-binding" evidence="19">
    <location>
        <begin position="31"/>
        <end position="200"/>
    </location>
</feature>
<dbReference type="PROSITE" id="PS51194">
    <property type="entry name" value="HELICASE_CTER"/>
    <property type="match status" value="1"/>
</dbReference>
<keyword evidence="10" id="KW-0067">ATP-binding</keyword>
<evidence type="ECO:0000259" key="20">
    <source>
        <dbReference type="PROSITE" id="PS51194"/>
    </source>
</evidence>
<dbReference type="SMART" id="SM00956">
    <property type="entry name" value="RQC"/>
    <property type="match status" value="1"/>
</dbReference>
<evidence type="ECO:0000256" key="3">
    <source>
        <dbReference type="ARBA" id="ARBA00005446"/>
    </source>
</evidence>
<dbReference type="PROSITE" id="PS50967">
    <property type="entry name" value="HRDC"/>
    <property type="match status" value="1"/>
</dbReference>
<feature type="compositionally biased region" description="Low complexity" evidence="17">
    <location>
        <begin position="520"/>
        <end position="532"/>
    </location>
</feature>
<name>A0ABW0QZE6_9BACL</name>
<comment type="cofactor">
    <cofactor evidence="1">
        <name>Mg(2+)</name>
        <dbReference type="ChEBI" id="CHEBI:18420"/>
    </cofactor>
</comment>
<protein>
    <recommendedName>
        <fullName evidence="16">DNA helicase RecQ</fullName>
        <ecNumber evidence="16">5.6.2.4</ecNumber>
    </recommendedName>
</protein>
<dbReference type="InterPro" id="IPR002121">
    <property type="entry name" value="HRDC_dom"/>
</dbReference>
<dbReference type="Pfam" id="PF00570">
    <property type="entry name" value="HRDC"/>
    <property type="match status" value="1"/>
</dbReference>
<keyword evidence="5" id="KW-0547">Nucleotide-binding</keyword>
<dbReference type="SUPFAM" id="SSF52540">
    <property type="entry name" value="P-loop containing nucleoside triphosphate hydrolases"/>
    <property type="match status" value="1"/>
</dbReference>